<reference evidence="2 3" key="1">
    <citation type="journal article" date="2019" name="Sci. Rep.">
        <title>Orb-weaving spider Araneus ventricosus genome elucidates the spidroin gene catalogue.</title>
        <authorList>
            <person name="Kono N."/>
            <person name="Nakamura H."/>
            <person name="Ohtoshi R."/>
            <person name="Moran D.A.P."/>
            <person name="Shinohara A."/>
            <person name="Yoshida Y."/>
            <person name="Fujiwara M."/>
            <person name="Mori M."/>
            <person name="Tomita M."/>
            <person name="Arakawa K."/>
        </authorList>
    </citation>
    <scope>NUCLEOTIDE SEQUENCE [LARGE SCALE GENOMIC DNA]</scope>
</reference>
<comment type="caution">
    <text evidence="2">The sequence shown here is derived from an EMBL/GenBank/DDBJ whole genome shotgun (WGS) entry which is preliminary data.</text>
</comment>
<evidence type="ECO:0000256" key="1">
    <source>
        <dbReference type="SAM" id="MobiDB-lite"/>
    </source>
</evidence>
<accession>A0A4Y2WJG0</accession>
<gene>
    <name evidence="2" type="ORF">AVEN_263972_1</name>
</gene>
<keyword evidence="3" id="KW-1185">Reference proteome</keyword>
<sequence>MKRKKLLDGTSAVGLEKPISANESIYVATVQGDSPYVKLLLKFSDITKPSQPKPAFHVKHSTILRRMVPLYFLKLENWILKSYRRPNVNFSTWFRKAGVDLRKVHGQNPPSHGSKKRRLEAMRGL</sequence>
<feature type="region of interest" description="Disordered" evidence="1">
    <location>
        <begin position="104"/>
        <end position="125"/>
    </location>
</feature>
<proteinExistence type="predicted"/>
<dbReference type="EMBL" id="BGPR01060692">
    <property type="protein sequence ID" value="GBO36510.1"/>
    <property type="molecule type" value="Genomic_DNA"/>
</dbReference>
<protein>
    <submittedName>
        <fullName evidence="2">Uncharacterized protein</fullName>
    </submittedName>
</protein>
<name>A0A4Y2WJG0_ARAVE</name>
<dbReference type="AlphaFoldDB" id="A0A4Y2WJG0"/>
<organism evidence="2 3">
    <name type="scientific">Araneus ventricosus</name>
    <name type="common">Orbweaver spider</name>
    <name type="synonym">Epeira ventricosa</name>
    <dbReference type="NCBI Taxonomy" id="182803"/>
    <lineage>
        <taxon>Eukaryota</taxon>
        <taxon>Metazoa</taxon>
        <taxon>Ecdysozoa</taxon>
        <taxon>Arthropoda</taxon>
        <taxon>Chelicerata</taxon>
        <taxon>Arachnida</taxon>
        <taxon>Araneae</taxon>
        <taxon>Araneomorphae</taxon>
        <taxon>Entelegynae</taxon>
        <taxon>Araneoidea</taxon>
        <taxon>Araneidae</taxon>
        <taxon>Araneus</taxon>
    </lineage>
</organism>
<evidence type="ECO:0000313" key="2">
    <source>
        <dbReference type="EMBL" id="GBO36510.1"/>
    </source>
</evidence>
<evidence type="ECO:0000313" key="3">
    <source>
        <dbReference type="Proteomes" id="UP000499080"/>
    </source>
</evidence>
<dbReference type="Proteomes" id="UP000499080">
    <property type="component" value="Unassembled WGS sequence"/>
</dbReference>
<dbReference type="OrthoDB" id="6932368at2759"/>